<gene>
    <name evidence="4" type="ORF">B9Q01_01215</name>
</gene>
<dbReference type="GO" id="GO:0005524">
    <property type="term" value="F:ATP binding"/>
    <property type="evidence" value="ECO:0007669"/>
    <property type="project" value="UniProtKB-KW"/>
</dbReference>
<dbReference type="PANTHER" id="PTHR43637">
    <property type="entry name" value="UPF0273 PROTEIN TM_0370"/>
    <property type="match status" value="1"/>
</dbReference>
<reference evidence="4 5" key="1">
    <citation type="submission" date="2017-04" db="EMBL/GenBank/DDBJ databases">
        <title>Novel microbial lineages endemic to geothermal iron-oxide mats fill important gaps in the evolutionary history of Archaea.</title>
        <authorList>
            <person name="Jay Z.J."/>
            <person name="Beam J.P."/>
            <person name="Dlakic M."/>
            <person name="Rusch D.B."/>
            <person name="Kozubal M.A."/>
            <person name="Inskeep W.P."/>
        </authorList>
    </citation>
    <scope>NUCLEOTIDE SEQUENCE [LARGE SCALE GENOMIC DNA]</scope>
    <source>
        <strain evidence="4">OSP_D</strain>
    </source>
</reference>
<feature type="domain" description="KaiC-like" evidence="3">
    <location>
        <begin position="9"/>
        <end position="220"/>
    </location>
</feature>
<keyword evidence="1" id="KW-0547">Nucleotide-binding</keyword>
<dbReference type="SUPFAM" id="SSF52540">
    <property type="entry name" value="P-loop containing nucleoside triphosphate hydrolases"/>
    <property type="match status" value="1"/>
</dbReference>
<sequence length="464" mass="52755">MRMPIERISSGIVELDRCLQNGFPSGYVINVRGEPGAGKTLFVTQVATKNAERGLKTVYVSFLEDREKFIAAASTLLPQVRKHVESDIISYVELSSVTQAGVSPLMELVLERVDSVEPSILVFDSYSAVVQALGSEAEGRALLNNLFSRIFSKRKVTTLIITEGDQNDFVSYVADGIIRMSRKSEPTSYRILEILKMRSVPLDESKFLFVFEKGRGLRVFRPFNATLSKKLKPRSAIQEKKKGYYSTGSRSLDAVIGGYQKGSLVLWEMGRDVPQLAFYSVVLLAAANFLVQERGVLIIPSLEFTRESLTPFVYPNKELFERNTRLFMDNVPQDSELFVQLTGDMERDLEKWNEVYEGFKKRGVPVLKVVSLDTLEHIYGKEKSVNLVRRAYLKTSHYKDVTLLLAKPGLEITEEVRYMAHTRLSLRFVDGYLLFKGLSPYTSDYLYEPRFSKGYPEVRLFEIN</sequence>
<dbReference type="InterPro" id="IPR027417">
    <property type="entry name" value="P-loop_NTPase"/>
</dbReference>
<protein>
    <recommendedName>
        <fullName evidence="3">KaiC-like domain-containing protein</fullName>
    </recommendedName>
</protein>
<comment type="caution">
    <text evidence="4">The sequence shown here is derived from an EMBL/GenBank/DDBJ whole genome shotgun (WGS) entry which is preliminary data.</text>
</comment>
<organism evidence="4 5">
    <name type="scientific">Candidatus Marsarchaeota G1 archaeon OSP_D</name>
    <dbReference type="NCBI Taxonomy" id="1978155"/>
    <lineage>
        <taxon>Archaea</taxon>
        <taxon>Candidatus Marsarchaeota</taxon>
        <taxon>Candidatus Marsarchaeota group 1</taxon>
    </lineage>
</organism>
<accession>A0A2R6ADE5</accession>
<dbReference type="PRINTS" id="PR01874">
    <property type="entry name" value="DNAREPAIRADA"/>
</dbReference>
<dbReference type="Gene3D" id="3.40.50.300">
    <property type="entry name" value="P-loop containing nucleotide triphosphate hydrolases"/>
    <property type="match status" value="1"/>
</dbReference>
<dbReference type="EMBL" id="NEXC01000004">
    <property type="protein sequence ID" value="PSN84333.1"/>
    <property type="molecule type" value="Genomic_DNA"/>
</dbReference>
<dbReference type="Pfam" id="PF06745">
    <property type="entry name" value="ATPase"/>
    <property type="match status" value="1"/>
</dbReference>
<dbReference type="AlphaFoldDB" id="A0A2R6ADE5"/>
<name>A0A2R6ADE5_9ARCH</name>
<evidence type="ECO:0000256" key="2">
    <source>
        <dbReference type="ARBA" id="ARBA00022840"/>
    </source>
</evidence>
<dbReference type="PANTHER" id="PTHR43637:SF2">
    <property type="entry name" value="PROTEIN GVPD 1"/>
    <property type="match status" value="1"/>
</dbReference>
<evidence type="ECO:0000256" key="1">
    <source>
        <dbReference type="ARBA" id="ARBA00022741"/>
    </source>
</evidence>
<evidence type="ECO:0000259" key="3">
    <source>
        <dbReference type="Pfam" id="PF06745"/>
    </source>
</evidence>
<proteinExistence type="predicted"/>
<dbReference type="Proteomes" id="UP000240880">
    <property type="component" value="Unassembled WGS sequence"/>
</dbReference>
<evidence type="ECO:0000313" key="4">
    <source>
        <dbReference type="EMBL" id="PSN84333.1"/>
    </source>
</evidence>
<evidence type="ECO:0000313" key="5">
    <source>
        <dbReference type="Proteomes" id="UP000240880"/>
    </source>
</evidence>
<dbReference type="InterPro" id="IPR014774">
    <property type="entry name" value="KaiC-like_dom"/>
</dbReference>
<keyword evidence="2" id="KW-0067">ATP-binding</keyword>